<dbReference type="EMBL" id="UOEU01000220">
    <property type="protein sequence ID" value="VAW31439.1"/>
    <property type="molecule type" value="Genomic_DNA"/>
</dbReference>
<dbReference type="AlphaFoldDB" id="A0A3B0V3J9"/>
<evidence type="ECO:0008006" key="2">
    <source>
        <dbReference type="Google" id="ProtNLM"/>
    </source>
</evidence>
<reference evidence="1" key="1">
    <citation type="submission" date="2018-06" db="EMBL/GenBank/DDBJ databases">
        <authorList>
            <person name="Zhirakovskaya E."/>
        </authorList>
    </citation>
    <scope>NUCLEOTIDE SEQUENCE</scope>
</reference>
<gene>
    <name evidence="1" type="ORF">MNBD_CHLOROFLEXI01-3970</name>
</gene>
<sequence>MDADIVKRAEQKKALENIKQGLATRVRIMANQDCCPACRAAEGAYDFDKTPELPLEGCSYPNGCRCFYAPVLDRFGP</sequence>
<evidence type="ECO:0000313" key="1">
    <source>
        <dbReference type="EMBL" id="VAW31439.1"/>
    </source>
</evidence>
<name>A0A3B0V3J9_9ZZZZ</name>
<proteinExistence type="predicted"/>
<organism evidence="1">
    <name type="scientific">hydrothermal vent metagenome</name>
    <dbReference type="NCBI Taxonomy" id="652676"/>
    <lineage>
        <taxon>unclassified sequences</taxon>
        <taxon>metagenomes</taxon>
        <taxon>ecological metagenomes</taxon>
    </lineage>
</organism>
<protein>
    <recommendedName>
        <fullName evidence="2">Phage head morphogenesis domain-containing protein</fullName>
    </recommendedName>
</protein>
<accession>A0A3B0V3J9</accession>